<dbReference type="EMBL" id="JARBHB010000002">
    <property type="protein sequence ID" value="KAJ8893170.1"/>
    <property type="molecule type" value="Genomic_DNA"/>
</dbReference>
<keyword evidence="4" id="KW-1185">Reference proteome</keyword>
<dbReference type="PROSITE" id="PS50158">
    <property type="entry name" value="ZF_CCHC"/>
    <property type="match status" value="1"/>
</dbReference>
<dbReference type="Gene3D" id="4.10.60.10">
    <property type="entry name" value="Zinc finger, CCHC-type"/>
    <property type="match status" value="1"/>
</dbReference>
<organism evidence="3 4">
    <name type="scientific">Dryococelus australis</name>
    <dbReference type="NCBI Taxonomy" id="614101"/>
    <lineage>
        <taxon>Eukaryota</taxon>
        <taxon>Metazoa</taxon>
        <taxon>Ecdysozoa</taxon>
        <taxon>Arthropoda</taxon>
        <taxon>Hexapoda</taxon>
        <taxon>Insecta</taxon>
        <taxon>Pterygota</taxon>
        <taxon>Neoptera</taxon>
        <taxon>Polyneoptera</taxon>
        <taxon>Phasmatodea</taxon>
        <taxon>Verophasmatodea</taxon>
        <taxon>Anareolatae</taxon>
        <taxon>Phasmatidae</taxon>
        <taxon>Eurycanthinae</taxon>
        <taxon>Dryococelus</taxon>
    </lineage>
</organism>
<name>A0ABQ9IAA5_9NEOP</name>
<keyword evidence="1" id="KW-0863">Zinc-finger</keyword>
<dbReference type="InterPro" id="IPR001878">
    <property type="entry name" value="Znf_CCHC"/>
</dbReference>
<dbReference type="Proteomes" id="UP001159363">
    <property type="component" value="Chromosome 2"/>
</dbReference>
<protein>
    <recommendedName>
        <fullName evidence="2">CCHC-type domain-containing protein</fullName>
    </recommendedName>
</protein>
<keyword evidence="1" id="KW-0862">Zinc</keyword>
<reference evidence="3 4" key="1">
    <citation type="submission" date="2023-02" db="EMBL/GenBank/DDBJ databases">
        <title>LHISI_Scaffold_Assembly.</title>
        <authorList>
            <person name="Stuart O.P."/>
            <person name="Cleave R."/>
            <person name="Magrath M.J.L."/>
            <person name="Mikheyev A.S."/>
        </authorList>
    </citation>
    <scope>NUCLEOTIDE SEQUENCE [LARGE SCALE GENOMIC DNA]</scope>
    <source>
        <strain evidence="3">Daus_M_001</strain>
        <tissue evidence="3">Leg muscle</tissue>
    </source>
</reference>
<keyword evidence="1" id="KW-0479">Metal-binding</keyword>
<sequence length="145" mass="16428">MITMRLENCKSVDVYVDKIISTAYKLNEIEFEVKYEWIGKLLLAGLPNEYRPMIIGIESSGTKITVDAIKVKLLQDVKGNQEDSFKSKDNAALIASKNKRFSQKGIQLKPPVVCYNCNKSGHFARNCRQKVNMVTNHVSMKKKGD</sequence>
<feature type="domain" description="CCHC-type" evidence="2">
    <location>
        <begin position="114"/>
        <end position="129"/>
    </location>
</feature>
<dbReference type="Pfam" id="PF00098">
    <property type="entry name" value="zf-CCHC"/>
    <property type="match status" value="1"/>
</dbReference>
<evidence type="ECO:0000313" key="4">
    <source>
        <dbReference type="Proteomes" id="UP001159363"/>
    </source>
</evidence>
<proteinExistence type="predicted"/>
<gene>
    <name evidence="3" type="ORF">PR048_005753</name>
</gene>
<accession>A0ABQ9IAA5</accession>
<dbReference type="Pfam" id="PF14223">
    <property type="entry name" value="Retrotran_gag_2"/>
    <property type="match status" value="1"/>
</dbReference>
<dbReference type="SUPFAM" id="SSF57756">
    <property type="entry name" value="Retrovirus zinc finger-like domains"/>
    <property type="match status" value="1"/>
</dbReference>
<evidence type="ECO:0000313" key="3">
    <source>
        <dbReference type="EMBL" id="KAJ8893170.1"/>
    </source>
</evidence>
<dbReference type="SMART" id="SM00343">
    <property type="entry name" value="ZnF_C2HC"/>
    <property type="match status" value="1"/>
</dbReference>
<evidence type="ECO:0000256" key="1">
    <source>
        <dbReference type="PROSITE-ProRule" id="PRU00047"/>
    </source>
</evidence>
<evidence type="ECO:0000259" key="2">
    <source>
        <dbReference type="PROSITE" id="PS50158"/>
    </source>
</evidence>
<comment type="caution">
    <text evidence="3">The sequence shown here is derived from an EMBL/GenBank/DDBJ whole genome shotgun (WGS) entry which is preliminary data.</text>
</comment>
<dbReference type="InterPro" id="IPR036875">
    <property type="entry name" value="Znf_CCHC_sf"/>
</dbReference>